<reference evidence="6 7" key="1">
    <citation type="submission" date="2018-06" db="EMBL/GenBank/DDBJ databases">
        <title>Extensive metabolic versatility and redundancy in microbially diverse, dynamic hydrothermal sediments.</title>
        <authorList>
            <person name="Dombrowski N."/>
            <person name="Teske A."/>
            <person name="Baker B.J."/>
        </authorList>
    </citation>
    <scope>NUCLEOTIDE SEQUENCE [LARGE SCALE GENOMIC DNA]</scope>
    <source>
        <strain evidence="6">B47_G16</strain>
    </source>
</reference>
<accession>A0A497E434</accession>
<dbReference type="CDD" id="cd01275">
    <property type="entry name" value="FHIT"/>
    <property type="match status" value="1"/>
</dbReference>
<keyword evidence="6" id="KW-0378">Hydrolase</keyword>
<dbReference type="AlphaFoldDB" id="A0A497E434"/>
<feature type="short sequence motif" description="Histidine triad motif" evidence="4">
    <location>
        <begin position="118"/>
        <end position="122"/>
    </location>
</feature>
<dbReference type="InterPro" id="IPR052908">
    <property type="entry name" value="AP-4-A_phosphorylase"/>
</dbReference>
<dbReference type="Pfam" id="PF01230">
    <property type="entry name" value="HIT"/>
    <property type="match status" value="1"/>
</dbReference>
<proteinExistence type="predicted"/>
<evidence type="ECO:0000256" key="1">
    <source>
        <dbReference type="ARBA" id="ARBA00022741"/>
    </source>
</evidence>
<dbReference type="InterPro" id="IPR011146">
    <property type="entry name" value="HIT-like"/>
</dbReference>
<sequence length="171" mass="19446">MERLWAPWRSKYILCGNKEKECFLCQKPRENKDEENYILLRGKSCLVMLNVFPYNNGHLLIAPYRHIASVEELSEEERIELMELSSRMVVLLKNILHPQGFNLGMNIGAVAGAGVAGHLHLHIVPRWSGDTNFMPVLSDSKVISESLDDTYRKLKKGLEGMSKDEAFGENS</sequence>
<evidence type="ECO:0000256" key="4">
    <source>
        <dbReference type="PROSITE-ProRule" id="PRU00464"/>
    </source>
</evidence>
<feature type="active site" description="Tele-AMP-histidine intermediate" evidence="2">
    <location>
        <position position="120"/>
    </location>
</feature>
<comment type="caution">
    <text evidence="6">The sequence shown here is derived from an EMBL/GenBank/DDBJ whole genome shotgun (WGS) entry which is preliminary data.</text>
</comment>
<keyword evidence="1" id="KW-0547">Nucleotide-binding</keyword>
<feature type="binding site" evidence="3">
    <location>
        <begin position="112"/>
        <end position="115"/>
    </location>
    <ligand>
        <name>substrate</name>
    </ligand>
</feature>
<gene>
    <name evidence="6" type="ORF">DRJ00_03845</name>
</gene>
<evidence type="ECO:0000256" key="2">
    <source>
        <dbReference type="PIRSR" id="PIRSR639383-1"/>
    </source>
</evidence>
<dbReference type="InterPro" id="IPR036265">
    <property type="entry name" value="HIT-like_sf"/>
</dbReference>
<dbReference type="GO" id="GO:0000166">
    <property type="term" value="F:nucleotide binding"/>
    <property type="evidence" value="ECO:0007669"/>
    <property type="project" value="UniProtKB-KW"/>
</dbReference>
<dbReference type="PANTHER" id="PTHR42997:SF1">
    <property type="entry name" value="AP-4-A PHOSPHORYLASE"/>
    <property type="match status" value="1"/>
</dbReference>
<feature type="binding site" evidence="3">
    <location>
        <position position="122"/>
    </location>
    <ligand>
        <name>substrate</name>
    </ligand>
</feature>
<evidence type="ECO:0000256" key="3">
    <source>
        <dbReference type="PIRSR" id="PIRSR639383-2"/>
    </source>
</evidence>
<evidence type="ECO:0000259" key="5">
    <source>
        <dbReference type="PROSITE" id="PS51084"/>
    </source>
</evidence>
<name>A0A497E434_UNCAE</name>
<dbReference type="PROSITE" id="PS51084">
    <property type="entry name" value="HIT_2"/>
    <property type="match status" value="1"/>
</dbReference>
<organism evidence="6 7">
    <name type="scientific">Aerophobetes bacterium</name>
    <dbReference type="NCBI Taxonomy" id="2030807"/>
    <lineage>
        <taxon>Bacteria</taxon>
        <taxon>Candidatus Aerophobota</taxon>
    </lineage>
</organism>
<protein>
    <submittedName>
        <fullName evidence="6">HIT family hydrolase</fullName>
    </submittedName>
</protein>
<feature type="binding site" evidence="3">
    <location>
        <position position="50"/>
    </location>
    <ligand>
        <name>substrate</name>
    </ligand>
</feature>
<dbReference type="Proteomes" id="UP000279422">
    <property type="component" value="Unassembled WGS sequence"/>
</dbReference>
<dbReference type="Gene3D" id="3.30.428.10">
    <property type="entry name" value="HIT-like"/>
    <property type="match status" value="1"/>
</dbReference>
<evidence type="ECO:0000313" key="6">
    <source>
        <dbReference type="EMBL" id="RLE09579.1"/>
    </source>
</evidence>
<dbReference type="InterPro" id="IPR039383">
    <property type="entry name" value="FHIT"/>
</dbReference>
<feature type="domain" description="HIT" evidence="5">
    <location>
        <begin position="23"/>
        <end position="133"/>
    </location>
</feature>
<evidence type="ECO:0000313" key="7">
    <source>
        <dbReference type="Proteomes" id="UP000279422"/>
    </source>
</evidence>
<dbReference type="SUPFAM" id="SSF54197">
    <property type="entry name" value="HIT-like"/>
    <property type="match status" value="1"/>
</dbReference>
<dbReference type="PANTHER" id="PTHR42997">
    <property type="entry name" value="HIT FAMILY HYDROLASE"/>
    <property type="match status" value="1"/>
</dbReference>
<dbReference type="GO" id="GO:0016787">
    <property type="term" value="F:hydrolase activity"/>
    <property type="evidence" value="ECO:0007669"/>
    <property type="project" value="UniProtKB-KW"/>
</dbReference>
<dbReference type="EMBL" id="QMPZ01000039">
    <property type="protein sequence ID" value="RLE09579.1"/>
    <property type="molecule type" value="Genomic_DNA"/>
</dbReference>